<evidence type="ECO:0000313" key="2">
    <source>
        <dbReference type="EMBL" id="TBN17509.1"/>
    </source>
</evidence>
<dbReference type="EMBL" id="SIRS01000002">
    <property type="protein sequence ID" value="TBN17509.1"/>
    <property type="molecule type" value="Genomic_DNA"/>
</dbReference>
<name>A0A4Q9FTK9_9FLAO</name>
<reference evidence="2 3" key="1">
    <citation type="journal article" date="2015" name="Int. J. Syst. Evol. Microbiol.">
        <title>Hyunsoonleella pacifica sp. nov., isolated from seawater of South Pacific Gyre.</title>
        <authorList>
            <person name="Gao X."/>
            <person name="Zhang Z."/>
            <person name="Dai X."/>
            <person name="Zhang X.H."/>
        </authorList>
    </citation>
    <scope>NUCLEOTIDE SEQUENCE [LARGE SCALE GENOMIC DNA]</scope>
    <source>
        <strain evidence="2 3">SW033</strain>
    </source>
</reference>
<gene>
    <name evidence="2" type="ORF">EYD46_04115</name>
</gene>
<dbReference type="InterPro" id="IPR010359">
    <property type="entry name" value="IrrE_HExxH"/>
</dbReference>
<dbReference type="RefSeq" id="WP_130935801.1">
    <property type="nucleotide sequence ID" value="NZ_BMEE01000001.1"/>
</dbReference>
<organism evidence="2 3">
    <name type="scientific">Hyunsoonleella pacifica</name>
    <dbReference type="NCBI Taxonomy" id="1080224"/>
    <lineage>
        <taxon>Bacteria</taxon>
        <taxon>Pseudomonadati</taxon>
        <taxon>Bacteroidota</taxon>
        <taxon>Flavobacteriia</taxon>
        <taxon>Flavobacteriales</taxon>
        <taxon>Flavobacteriaceae</taxon>
    </lineage>
</organism>
<dbReference type="Pfam" id="PF06114">
    <property type="entry name" value="Peptidase_M78"/>
    <property type="match status" value="1"/>
</dbReference>
<dbReference type="Proteomes" id="UP000292372">
    <property type="component" value="Unassembled WGS sequence"/>
</dbReference>
<accession>A0A4Q9FTK9</accession>
<feature type="domain" description="IrrE N-terminal-like" evidence="1">
    <location>
        <begin position="89"/>
        <end position="184"/>
    </location>
</feature>
<keyword evidence="3" id="KW-1185">Reference proteome</keyword>
<dbReference type="AlphaFoldDB" id="A0A4Q9FTK9"/>
<comment type="caution">
    <text evidence="2">The sequence shown here is derived from an EMBL/GenBank/DDBJ whole genome shotgun (WGS) entry which is preliminary data.</text>
</comment>
<dbReference type="Gene3D" id="1.10.10.2910">
    <property type="match status" value="1"/>
</dbReference>
<proteinExistence type="predicted"/>
<sequence>MSQQQRKPKLRRGFKTWSDKKSVECRKWLGLSAVAPLCGFELCENLKIPVLTPKDVKGQNPILLENLLGEGSNIWSAATIPLGNNKFWIIHNDTHSSPRQQSNLMHELAHIICEHKVDESKLKLGLSGFLRDFDEEQENEAEWLGACLQLPRPALLWALKKGMSQKDIANYFNASEEMTRYRINVTGVMSQLHYAKKFY</sequence>
<evidence type="ECO:0000313" key="3">
    <source>
        <dbReference type="Proteomes" id="UP000292372"/>
    </source>
</evidence>
<evidence type="ECO:0000259" key="1">
    <source>
        <dbReference type="Pfam" id="PF06114"/>
    </source>
</evidence>
<protein>
    <submittedName>
        <fullName evidence="2">ImmA/IrrE family metallo-endopeptidase</fullName>
    </submittedName>
</protein>
<dbReference type="OrthoDB" id="878902at2"/>